<comment type="caution">
    <text evidence="2">The sequence shown here is derived from an EMBL/GenBank/DDBJ whole genome shotgun (WGS) entry which is preliminary data.</text>
</comment>
<gene>
    <name evidence="2" type="ORF">G6F50_018215</name>
</gene>
<evidence type="ECO:0000256" key="1">
    <source>
        <dbReference type="SAM" id="MobiDB-lite"/>
    </source>
</evidence>
<dbReference type="EMBL" id="JAANIU010016370">
    <property type="protein sequence ID" value="KAG1528755.1"/>
    <property type="molecule type" value="Genomic_DNA"/>
</dbReference>
<evidence type="ECO:0000313" key="2">
    <source>
        <dbReference type="EMBL" id="KAG1528755.1"/>
    </source>
</evidence>
<accession>A0A9P7BZ43</accession>
<name>A0A9P7BZ43_9FUNG</name>
<proteinExistence type="predicted"/>
<organism evidence="2 3">
    <name type="scientific">Rhizopus delemar</name>
    <dbReference type="NCBI Taxonomy" id="936053"/>
    <lineage>
        <taxon>Eukaryota</taxon>
        <taxon>Fungi</taxon>
        <taxon>Fungi incertae sedis</taxon>
        <taxon>Mucoromycota</taxon>
        <taxon>Mucoromycotina</taxon>
        <taxon>Mucoromycetes</taxon>
        <taxon>Mucorales</taxon>
        <taxon>Mucorineae</taxon>
        <taxon>Rhizopodaceae</taxon>
        <taxon>Rhizopus</taxon>
    </lineage>
</organism>
<dbReference type="Proteomes" id="UP000740926">
    <property type="component" value="Unassembled WGS sequence"/>
</dbReference>
<feature type="region of interest" description="Disordered" evidence="1">
    <location>
        <begin position="1"/>
        <end position="30"/>
    </location>
</feature>
<feature type="compositionally biased region" description="Basic and acidic residues" evidence="1">
    <location>
        <begin position="17"/>
        <end position="28"/>
    </location>
</feature>
<evidence type="ECO:0000313" key="3">
    <source>
        <dbReference type="Proteomes" id="UP000740926"/>
    </source>
</evidence>
<sequence length="69" mass="7766">MRGRLTTRGAASSVARAGDETRDTERSRCSWPRAKRCSTRRCSSDSTVRITRYQTVATISNGTTSRLRR</sequence>
<reference evidence="2 3" key="1">
    <citation type="journal article" date="2020" name="Microb. Genom.">
        <title>Genetic diversity of clinical and environmental Mucorales isolates obtained from an investigation of mucormycosis cases among solid organ transplant recipients.</title>
        <authorList>
            <person name="Nguyen M.H."/>
            <person name="Kaul D."/>
            <person name="Muto C."/>
            <person name="Cheng S.J."/>
            <person name="Richter R.A."/>
            <person name="Bruno V.M."/>
            <person name="Liu G."/>
            <person name="Beyhan S."/>
            <person name="Sundermann A.J."/>
            <person name="Mounaud S."/>
            <person name="Pasculle A.W."/>
            <person name="Nierman W.C."/>
            <person name="Driscoll E."/>
            <person name="Cumbie R."/>
            <person name="Clancy C.J."/>
            <person name="Dupont C.L."/>
        </authorList>
    </citation>
    <scope>NUCLEOTIDE SEQUENCE [LARGE SCALE GENOMIC DNA]</scope>
    <source>
        <strain evidence="2 3">GL24</strain>
    </source>
</reference>
<dbReference type="AlphaFoldDB" id="A0A9P7BZ43"/>
<keyword evidence="3" id="KW-1185">Reference proteome</keyword>
<protein>
    <submittedName>
        <fullName evidence="2">Uncharacterized protein</fullName>
    </submittedName>
</protein>